<dbReference type="RefSeq" id="WP_096356376.1">
    <property type="nucleotide sequence ID" value="NZ_AP014946.1"/>
</dbReference>
<keyword evidence="14 17" id="KW-0413">Isomerase</keyword>
<proteinExistence type="inferred from homology"/>
<evidence type="ECO:0000256" key="5">
    <source>
        <dbReference type="ARBA" id="ARBA00022692"/>
    </source>
</evidence>
<keyword evidence="6 15" id="KW-1133">Transmembrane helix</keyword>
<dbReference type="SUPFAM" id="SSF54534">
    <property type="entry name" value="FKBP-like"/>
    <property type="match status" value="1"/>
</dbReference>
<dbReference type="InterPro" id="IPR052029">
    <property type="entry name" value="PpiD_chaperone"/>
</dbReference>
<dbReference type="PROSITE" id="PS50198">
    <property type="entry name" value="PPIC_PPIASE_2"/>
    <property type="match status" value="1"/>
</dbReference>
<evidence type="ECO:0000256" key="6">
    <source>
        <dbReference type="ARBA" id="ARBA00022989"/>
    </source>
</evidence>
<evidence type="ECO:0000256" key="9">
    <source>
        <dbReference type="ARBA" id="ARBA00030642"/>
    </source>
</evidence>
<evidence type="ECO:0000256" key="10">
    <source>
        <dbReference type="ARBA" id="ARBA00031484"/>
    </source>
</evidence>
<evidence type="ECO:0000256" key="12">
    <source>
        <dbReference type="ARBA" id="ARBA00040743"/>
    </source>
</evidence>
<reference evidence="17 18" key="1">
    <citation type="submission" date="2015-08" db="EMBL/GenBank/DDBJ databases">
        <title>Investigation of the bacterial diversity of lava forest soil.</title>
        <authorList>
            <person name="Lee J.S."/>
        </authorList>
    </citation>
    <scope>NUCLEOTIDE SEQUENCE [LARGE SCALE GENOMIC DNA]</scope>
    <source>
        <strain evidence="17 18">GJW-30</strain>
    </source>
</reference>
<evidence type="ECO:0000256" key="3">
    <source>
        <dbReference type="ARBA" id="ARBA00022475"/>
    </source>
</evidence>
<evidence type="ECO:0000256" key="7">
    <source>
        <dbReference type="ARBA" id="ARBA00023136"/>
    </source>
</evidence>
<dbReference type="EMBL" id="AP014946">
    <property type="protein sequence ID" value="BAT60298.1"/>
    <property type="molecule type" value="Genomic_DNA"/>
</dbReference>
<evidence type="ECO:0000256" key="15">
    <source>
        <dbReference type="SAM" id="Phobius"/>
    </source>
</evidence>
<evidence type="ECO:0000256" key="2">
    <source>
        <dbReference type="ARBA" id="ARBA00018370"/>
    </source>
</evidence>
<sequence length="639" mass="70627">MLRGIRTASSGWLGKLVMGVVVGVLAISFAIWGIGDIFRGGGRSAVASVGGTEISSEQFRQLYTERLQQIGQQMGRPIPFNQARDLGIDRQILGQIVSETALDEWAKRIGLGITDAEVARLIRSFPAFQGPDGQFDNQIFLQRLRSAGYTEARFVTEQRKLMIRQHLTESVGGTTIVPKTYADVMNAYQNEQRSLEYVTLTAAQAGEIADPTPEQLTTYFDSRKQLFRAPEYRRIVIVRLSPEELAKWTTIADEDARKAYDERRARFTQAGQRQVQQIVFPSEEEARAAKKRLDEGLSFADLAKERGLSETDIDLGMISRETAQGSRFTKAMEEAFKLPEGGVSNPVQARLGYALVRVAKIEPDSVRPYEQVADELKQELARERTRNEVTTKHDKLEDERAGGANLTESAQRAGLQVTMLDGVDRSGRDATGALVTGIPQDVDILTPAFAAQPNTETEALRPQAGGYVWFEVTEITPSKERTLDEVKDRVVARWKDDQIGERLRAKANEMVEKLKANGTFAELAAADKLNVATAADLRRSARPEGLPPGAVITAFQTPKGAAASTQGQLPAERIVFKVTDIKTPPFDANSDQGKQVENLIRTSITEDLLRQYIAYIEKELKATVNVEALRRVSGGGVEQ</sequence>
<protein>
    <recommendedName>
        <fullName evidence="2">Parvulin-like PPIase</fullName>
    </recommendedName>
    <alternativeName>
        <fullName evidence="9">Peptidyl-prolyl cis-trans isomerase plp</fullName>
    </alternativeName>
    <alternativeName>
        <fullName evidence="12">Periplasmic chaperone PpiD</fullName>
    </alternativeName>
    <alternativeName>
        <fullName evidence="13">Periplasmic folding chaperone</fullName>
    </alternativeName>
    <alternativeName>
        <fullName evidence="10">Rotamase plp</fullName>
    </alternativeName>
</protein>
<dbReference type="GO" id="GO:0005886">
    <property type="term" value="C:plasma membrane"/>
    <property type="evidence" value="ECO:0007669"/>
    <property type="project" value="UniProtKB-SubCell"/>
</dbReference>
<dbReference type="InterPro" id="IPR046357">
    <property type="entry name" value="PPIase_dom_sf"/>
</dbReference>
<organism evidence="17 18">
    <name type="scientific">Variibacter gotjawalensis</name>
    <dbReference type="NCBI Taxonomy" id="1333996"/>
    <lineage>
        <taxon>Bacteria</taxon>
        <taxon>Pseudomonadati</taxon>
        <taxon>Pseudomonadota</taxon>
        <taxon>Alphaproteobacteria</taxon>
        <taxon>Hyphomicrobiales</taxon>
        <taxon>Nitrobacteraceae</taxon>
        <taxon>Variibacter</taxon>
    </lineage>
</organism>
<dbReference type="Pfam" id="PF13145">
    <property type="entry name" value="Rotamase_2"/>
    <property type="match status" value="1"/>
</dbReference>
<keyword evidence="5 15" id="KW-0812">Transmembrane</keyword>
<gene>
    <name evidence="17" type="primary">ppiD</name>
    <name evidence="17" type="ORF">GJW-30_1_02834</name>
</gene>
<keyword evidence="14" id="KW-0697">Rotamase</keyword>
<keyword evidence="3" id="KW-1003">Cell membrane</keyword>
<evidence type="ECO:0000256" key="13">
    <source>
        <dbReference type="ARBA" id="ARBA00042775"/>
    </source>
</evidence>
<dbReference type="Pfam" id="PF13624">
    <property type="entry name" value="SurA_N_3"/>
    <property type="match status" value="1"/>
</dbReference>
<accession>A0A0S3PWI0</accession>
<dbReference type="AlphaFoldDB" id="A0A0S3PWI0"/>
<comment type="subcellular location">
    <subcellularLocation>
        <location evidence="1">Cell inner membrane</location>
        <topology evidence="1">Single-pass type II membrane protein</topology>
        <orientation evidence="1">Periplasmic side</orientation>
    </subcellularLocation>
</comment>
<dbReference type="InterPro" id="IPR000297">
    <property type="entry name" value="PPIase_PpiC"/>
</dbReference>
<evidence type="ECO:0000313" key="17">
    <source>
        <dbReference type="EMBL" id="BAT60298.1"/>
    </source>
</evidence>
<dbReference type="Gene3D" id="1.10.4030.10">
    <property type="entry name" value="Porin chaperone SurA, peptide-binding domain"/>
    <property type="match status" value="1"/>
</dbReference>
<evidence type="ECO:0000256" key="1">
    <source>
        <dbReference type="ARBA" id="ARBA00004382"/>
    </source>
</evidence>
<keyword evidence="4" id="KW-0997">Cell inner membrane</keyword>
<dbReference type="InterPro" id="IPR027304">
    <property type="entry name" value="Trigger_fact/SurA_dom_sf"/>
</dbReference>
<evidence type="ECO:0000256" key="8">
    <source>
        <dbReference type="ARBA" id="ARBA00023186"/>
    </source>
</evidence>
<keyword evidence="7 15" id="KW-0472">Membrane</keyword>
<evidence type="ECO:0000256" key="14">
    <source>
        <dbReference type="PROSITE-ProRule" id="PRU00278"/>
    </source>
</evidence>
<dbReference type="PANTHER" id="PTHR47529:SF1">
    <property type="entry name" value="PERIPLASMIC CHAPERONE PPID"/>
    <property type="match status" value="1"/>
</dbReference>
<evidence type="ECO:0000259" key="16">
    <source>
        <dbReference type="PROSITE" id="PS50198"/>
    </source>
</evidence>
<dbReference type="GO" id="GO:0003755">
    <property type="term" value="F:peptidyl-prolyl cis-trans isomerase activity"/>
    <property type="evidence" value="ECO:0007669"/>
    <property type="project" value="UniProtKB-KW"/>
</dbReference>
<evidence type="ECO:0000313" key="18">
    <source>
        <dbReference type="Proteomes" id="UP000236884"/>
    </source>
</evidence>
<keyword evidence="18" id="KW-1185">Reference proteome</keyword>
<dbReference type="KEGG" id="vgo:GJW-30_1_02834"/>
<feature type="domain" description="PpiC" evidence="16">
    <location>
        <begin position="270"/>
        <end position="360"/>
    </location>
</feature>
<feature type="transmembrane region" description="Helical" evidence="15">
    <location>
        <begin position="12"/>
        <end position="34"/>
    </location>
</feature>
<comment type="similarity">
    <text evidence="11">Belongs to the PpiD chaperone family.</text>
</comment>
<evidence type="ECO:0000256" key="11">
    <source>
        <dbReference type="ARBA" id="ARBA00038408"/>
    </source>
</evidence>
<dbReference type="PANTHER" id="PTHR47529">
    <property type="entry name" value="PEPTIDYL-PROLYL CIS-TRANS ISOMERASE D"/>
    <property type="match status" value="1"/>
</dbReference>
<dbReference type="SUPFAM" id="SSF109998">
    <property type="entry name" value="Triger factor/SurA peptide-binding domain-like"/>
    <property type="match status" value="1"/>
</dbReference>
<dbReference type="OrthoDB" id="9768393at2"/>
<keyword evidence="8" id="KW-0143">Chaperone</keyword>
<dbReference type="Proteomes" id="UP000236884">
    <property type="component" value="Chromosome"/>
</dbReference>
<name>A0A0S3PWI0_9BRAD</name>
<dbReference type="Gene3D" id="3.10.50.40">
    <property type="match status" value="1"/>
</dbReference>
<evidence type="ECO:0000256" key="4">
    <source>
        <dbReference type="ARBA" id="ARBA00022519"/>
    </source>
</evidence>